<protein>
    <submittedName>
        <fullName evidence="2">IS3 family transposase</fullName>
    </submittedName>
</protein>
<evidence type="ECO:0000313" key="3">
    <source>
        <dbReference type="Proteomes" id="UP001589795"/>
    </source>
</evidence>
<keyword evidence="3" id="KW-1185">Reference proteome</keyword>
<feature type="domain" description="Integrase catalytic" evidence="1">
    <location>
        <begin position="110"/>
        <end position="273"/>
    </location>
</feature>
<dbReference type="PANTHER" id="PTHR46889:SF7">
    <property type="entry name" value="TRANSPOSASE FOR INSERTION SEQUENCE ELEMENT IS904"/>
    <property type="match status" value="1"/>
</dbReference>
<proteinExistence type="predicted"/>
<dbReference type="InterPro" id="IPR050900">
    <property type="entry name" value="Transposase_IS3/IS150/IS904"/>
</dbReference>
<organism evidence="2 3">
    <name type="scientific">Paracoccus rhizosphaerae</name>
    <dbReference type="NCBI Taxonomy" id="1133347"/>
    <lineage>
        <taxon>Bacteria</taxon>
        <taxon>Pseudomonadati</taxon>
        <taxon>Pseudomonadota</taxon>
        <taxon>Alphaproteobacteria</taxon>
        <taxon>Rhodobacterales</taxon>
        <taxon>Paracoccaceae</taxon>
        <taxon>Paracoccus</taxon>
    </lineage>
</organism>
<dbReference type="Proteomes" id="UP001589795">
    <property type="component" value="Unassembled WGS sequence"/>
</dbReference>
<dbReference type="InterPro" id="IPR048020">
    <property type="entry name" value="Transpos_IS3"/>
</dbReference>
<evidence type="ECO:0000313" key="2">
    <source>
        <dbReference type="EMBL" id="MFC0198787.1"/>
    </source>
</evidence>
<dbReference type="Pfam" id="PF00665">
    <property type="entry name" value="rve"/>
    <property type="match status" value="1"/>
</dbReference>
<dbReference type="RefSeq" id="WP_378925633.1">
    <property type="nucleotide sequence ID" value="NZ_JBHLWQ010000001.1"/>
</dbReference>
<dbReference type="EMBL" id="JBHLWQ010000001">
    <property type="protein sequence ID" value="MFC0198787.1"/>
    <property type="molecule type" value="Genomic_DNA"/>
</dbReference>
<dbReference type="InterPro" id="IPR025948">
    <property type="entry name" value="HTH-like_dom"/>
</dbReference>
<reference evidence="2 3" key="1">
    <citation type="submission" date="2024-09" db="EMBL/GenBank/DDBJ databases">
        <authorList>
            <person name="Sun Q."/>
            <person name="Mori K."/>
        </authorList>
    </citation>
    <scope>NUCLEOTIDE SEQUENCE [LARGE SCALE GENOMIC DNA]</scope>
    <source>
        <strain evidence="2 3">CCM 7904</strain>
    </source>
</reference>
<dbReference type="InterPro" id="IPR012337">
    <property type="entry name" value="RNaseH-like_sf"/>
</dbReference>
<sequence length="281" mass="31730">MRDHRPVGLSVRRGCELMDLPRSSFYDASDPTAEDPAVSKILLITETCRNYGYRRVTAELRHRGLVVNSKKVRRIMRENDLNPKRKRRYVATTDSSHDSPIYPNVAKGFEVHGPDQLWVGDITYVAIGTGFVYLAVILDAWSRKVVGYGLGRNIDVRLTAAALKAATASRRPLPGCVFRTDRGAQYAASRHRRILERHGFFGSMSRRGNPYDNAQAESFMKTLKVEAVYVTEYETFEDVAADLPNFIDNVYNSTKLHSALGYLSPNQFEERNAAPRSKRAP</sequence>
<dbReference type="InterPro" id="IPR001584">
    <property type="entry name" value="Integrase_cat-core"/>
</dbReference>
<name>A0ABV6CEI7_9RHOB</name>
<dbReference type="PROSITE" id="PS50994">
    <property type="entry name" value="INTEGRASE"/>
    <property type="match status" value="1"/>
</dbReference>
<gene>
    <name evidence="2" type="ORF">ACFFIZ_00060</name>
</gene>
<evidence type="ECO:0000259" key="1">
    <source>
        <dbReference type="PROSITE" id="PS50994"/>
    </source>
</evidence>
<accession>A0ABV6CEI7</accession>
<dbReference type="Pfam" id="PF13333">
    <property type="entry name" value="rve_2"/>
    <property type="match status" value="1"/>
</dbReference>
<comment type="caution">
    <text evidence="2">The sequence shown here is derived from an EMBL/GenBank/DDBJ whole genome shotgun (WGS) entry which is preliminary data.</text>
</comment>
<dbReference type="PANTHER" id="PTHR46889">
    <property type="entry name" value="TRANSPOSASE INSF FOR INSERTION SEQUENCE IS3B-RELATED"/>
    <property type="match status" value="1"/>
</dbReference>
<dbReference type="InterPro" id="IPR036397">
    <property type="entry name" value="RNaseH_sf"/>
</dbReference>
<dbReference type="Gene3D" id="3.30.420.10">
    <property type="entry name" value="Ribonuclease H-like superfamily/Ribonuclease H"/>
    <property type="match status" value="1"/>
</dbReference>
<dbReference type="NCBIfam" id="NF033516">
    <property type="entry name" value="transpos_IS3"/>
    <property type="match status" value="1"/>
</dbReference>
<dbReference type="SUPFAM" id="SSF53098">
    <property type="entry name" value="Ribonuclease H-like"/>
    <property type="match status" value="1"/>
</dbReference>
<dbReference type="Pfam" id="PF13276">
    <property type="entry name" value="HTH_21"/>
    <property type="match status" value="1"/>
</dbReference>